<evidence type="ECO:0000256" key="1">
    <source>
        <dbReference type="SAM" id="SignalP"/>
    </source>
</evidence>
<gene>
    <name evidence="2" type="ORF">EYF80_040845</name>
</gene>
<accession>A0A4Z2G755</accession>
<organism evidence="2 3">
    <name type="scientific">Liparis tanakae</name>
    <name type="common">Tanaka's snailfish</name>
    <dbReference type="NCBI Taxonomy" id="230148"/>
    <lineage>
        <taxon>Eukaryota</taxon>
        <taxon>Metazoa</taxon>
        <taxon>Chordata</taxon>
        <taxon>Craniata</taxon>
        <taxon>Vertebrata</taxon>
        <taxon>Euteleostomi</taxon>
        <taxon>Actinopterygii</taxon>
        <taxon>Neopterygii</taxon>
        <taxon>Teleostei</taxon>
        <taxon>Neoteleostei</taxon>
        <taxon>Acanthomorphata</taxon>
        <taxon>Eupercaria</taxon>
        <taxon>Perciformes</taxon>
        <taxon>Cottioidei</taxon>
        <taxon>Cottales</taxon>
        <taxon>Liparidae</taxon>
        <taxon>Liparis</taxon>
    </lineage>
</organism>
<dbReference type="AlphaFoldDB" id="A0A4Z2G755"/>
<sequence length="146" mass="16220">MRAVLSPMNALVTLAMMLELFRGRPSARYTFTKKRAQGRSEGGSQHGARGYLVARRDQEILRITRAIEKLDDFVQKDFFIGKEIKHEILAGGREGTIRDVDDPVGVPPGTERVQKPNLHCENAPRCEDADITATPSSSDVTVNKDL</sequence>
<keyword evidence="3" id="KW-1185">Reference proteome</keyword>
<name>A0A4Z2G755_9TELE</name>
<comment type="caution">
    <text evidence="2">The sequence shown here is derived from an EMBL/GenBank/DDBJ whole genome shotgun (WGS) entry which is preliminary data.</text>
</comment>
<evidence type="ECO:0000313" key="2">
    <source>
        <dbReference type="EMBL" id="TNN48955.1"/>
    </source>
</evidence>
<keyword evidence="1" id="KW-0732">Signal</keyword>
<protein>
    <submittedName>
        <fullName evidence="2">Uncharacterized protein</fullName>
    </submittedName>
</protein>
<reference evidence="2 3" key="1">
    <citation type="submission" date="2019-03" db="EMBL/GenBank/DDBJ databases">
        <title>First draft genome of Liparis tanakae, snailfish: a comprehensive survey of snailfish specific genes.</title>
        <authorList>
            <person name="Kim W."/>
            <person name="Song I."/>
            <person name="Jeong J.-H."/>
            <person name="Kim D."/>
            <person name="Kim S."/>
            <person name="Ryu S."/>
            <person name="Song J.Y."/>
            <person name="Lee S.K."/>
        </authorList>
    </citation>
    <scope>NUCLEOTIDE SEQUENCE [LARGE SCALE GENOMIC DNA]</scope>
    <source>
        <tissue evidence="2">Muscle</tissue>
    </source>
</reference>
<feature type="signal peptide" evidence="1">
    <location>
        <begin position="1"/>
        <end position="23"/>
    </location>
</feature>
<dbReference type="Proteomes" id="UP000314294">
    <property type="component" value="Unassembled WGS sequence"/>
</dbReference>
<dbReference type="EMBL" id="SRLO01000675">
    <property type="protein sequence ID" value="TNN48955.1"/>
    <property type="molecule type" value="Genomic_DNA"/>
</dbReference>
<proteinExistence type="predicted"/>
<evidence type="ECO:0000313" key="3">
    <source>
        <dbReference type="Proteomes" id="UP000314294"/>
    </source>
</evidence>
<feature type="chain" id="PRO_5021191120" evidence="1">
    <location>
        <begin position="24"/>
        <end position="146"/>
    </location>
</feature>